<keyword evidence="3" id="KW-1185">Reference proteome</keyword>
<proteinExistence type="predicted"/>
<evidence type="ECO:0000313" key="2">
    <source>
        <dbReference type="EMBL" id="PSR53987.1"/>
    </source>
</evidence>
<protein>
    <recommendedName>
        <fullName evidence="1">Glycosyltransferase 2-like domain-containing protein</fullName>
    </recommendedName>
</protein>
<evidence type="ECO:0000313" key="3">
    <source>
        <dbReference type="Proteomes" id="UP000240357"/>
    </source>
</evidence>
<dbReference type="InterPro" id="IPR001173">
    <property type="entry name" value="Glyco_trans_2-like"/>
</dbReference>
<dbReference type="EMBL" id="PYFT01000001">
    <property type="protein sequence ID" value="PSR53987.1"/>
    <property type="molecule type" value="Genomic_DNA"/>
</dbReference>
<dbReference type="RefSeq" id="WP_106929195.1">
    <property type="nucleotide sequence ID" value="NZ_PYFT01000001.1"/>
</dbReference>
<dbReference type="PANTHER" id="PTHR43685:SF2">
    <property type="entry name" value="GLYCOSYLTRANSFERASE 2-LIKE DOMAIN-CONTAINING PROTEIN"/>
    <property type="match status" value="1"/>
</dbReference>
<accession>A0A2T2YEQ1</accession>
<reference evidence="2 3" key="1">
    <citation type="submission" date="2018-03" db="EMBL/GenBank/DDBJ databases">
        <title>Adhaeribacter sp. HMF7605 Genome sequencing and assembly.</title>
        <authorList>
            <person name="Kang H."/>
            <person name="Kang J."/>
            <person name="Cha I."/>
            <person name="Kim H."/>
            <person name="Joh K."/>
        </authorList>
    </citation>
    <scope>NUCLEOTIDE SEQUENCE [LARGE SCALE GENOMIC DNA]</scope>
    <source>
        <strain evidence="2 3">HMF7605</strain>
    </source>
</reference>
<dbReference type="Pfam" id="PF00535">
    <property type="entry name" value="Glycos_transf_2"/>
    <property type="match status" value="1"/>
</dbReference>
<dbReference type="Proteomes" id="UP000240357">
    <property type="component" value="Unassembled WGS sequence"/>
</dbReference>
<comment type="caution">
    <text evidence="2">The sequence shown here is derived from an EMBL/GenBank/DDBJ whole genome shotgun (WGS) entry which is preliminary data.</text>
</comment>
<sequence length="305" mass="35672">MIAHPFFSVIIPVHNKLPHLDRSINSVLHQTYSNFEVILVDDASSDGSSEKLTEFTDVRVRRFRRQTPGPGGYAARNVGIENARYDWICFLDADDEWKLNLLETIAEVIQNNSKLDIISWGWFWTKGKEKKLDAYSTFNKNYSTKEFTLIDFLKGPQPIWTGAVAIKTDVLKKAGKFPENEFKRGGDMDTWTRCLWNSKESVWINKAMSYYHIDSVNMVTKNIERETRFIFSPFLQNLLKTVSDKKLKEAIKYYQNRYIYIILNGNVYQGKGINYALLHKMNWNKQGIWLYLKLHLNNLKISFSK</sequence>
<dbReference type="Gene3D" id="3.90.550.10">
    <property type="entry name" value="Spore Coat Polysaccharide Biosynthesis Protein SpsA, Chain A"/>
    <property type="match status" value="1"/>
</dbReference>
<evidence type="ECO:0000259" key="1">
    <source>
        <dbReference type="Pfam" id="PF00535"/>
    </source>
</evidence>
<organism evidence="2 3">
    <name type="scientific">Adhaeribacter arboris</name>
    <dbReference type="NCBI Taxonomy" id="2072846"/>
    <lineage>
        <taxon>Bacteria</taxon>
        <taxon>Pseudomonadati</taxon>
        <taxon>Bacteroidota</taxon>
        <taxon>Cytophagia</taxon>
        <taxon>Cytophagales</taxon>
        <taxon>Hymenobacteraceae</taxon>
        <taxon>Adhaeribacter</taxon>
    </lineage>
</organism>
<feature type="domain" description="Glycosyltransferase 2-like" evidence="1">
    <location>
        <begin position="8"/>
        <end position="119"/>
    </location>
</feature>
<dbReference type="PANTHER" id="PTHR43685">
    <property type="entry name" value="GLYCOSYLTRANSFERASE"/>
    <property type="match status" value="1"/>
</dbReference>
<dbReference type="CDD" id="cd00761">
    <property type="entry name" value="Glyco_tranf_GTA_type"/>
    <property type="match status" value="1"/>
</dbReference>
<gene>
    <name evidence="2" type="ORF">AHMF7605_10885</name>
</gene>
<dbReference type="InterPro" id="IPR029044">
    <property type="entry name" value="Nucleotide-diphossugar_trans"/>
</dbReference>
<dbReference type="OrthoDB" id="597270at2"/>
<name>A0A2T2YEQ1_9BACT</name>
<dbReference type="SUPFAM" id="SSF53448">
    <property type="entry name" value="Nucleotide-diphospho-sugar transferases"/>
    <property type="match status" value="1"/>
</dbReference>
<dbReference type="AlphaFoldDB" id="A0A2T2YEQ1"/>
<dbReference type="InterPro" id="IPR050834">
    <property type="entry name" value="Glycosyltransf_2"/>
</dbReference>